<evidence type="ECO:0000313" key="2">
    <source>
        <dbReference type="Proteomes" id="UP000015241"/>
    </source>
</evidence>
<keyword evidence="2" id="KW-1185">Reference proteome</keyword>
<evidence type="ECO:0000313" key="1">
    <source>
        <dbReference type="EMBL" id="EPS94804.1"/>
    </source>
</evidence>
<dbReference type="EMBL" id="KE504222">
    <property type="protein sequence ID" value="EPS94804.1"/>
    <property type="molecule type" value="Genomic_DNA"/>
</dbReference>
<name>S8F7K2_FOMSC</name>
<accession>S8F7K2</accession>
<protein>
    <submittedName>
        <fullName evidence="1">Uncharacterized protein</fullName>
    </submittedName>
</protein>
<dbReference type="Proteomes" id="UP000015241">
    <property type="component" value="Unassembled WGS sequence"/>
</dbReference>
<sequence length="238" mass="26165">MTDTVAFNGQAPRRRCTEHFECALLVPARPSLSVGISTRTSFENSSTDLGVALTELPEWYGSRSWPVALRSWIGSGMRRQGRKRCPLSALSSATPRPDFSTAVLFRASSDERGSWSLPRGFPQPEIKDVLDAVDGSPPAWVVTIGIWKEGPNDDPNVFGEFTLLGWPSSIIAFDAFVLKPTVYRECEENNCAASHLVRDGRADGASTLLKFMTKYGRNEATRTTHDCYLSNAPYPASS</sequence>
<reference evidence="1 2" key="1">
    <citation type="journal article" date="2012" name="Science">
        <title>The Paleozoic origin of enzymatic lignin decomposition reconstructed from 31 fungal genomes.</title>
        <authorList>
            <person name="Floudas D."/>
            <person name="Binder M."/>
            <person name="Riley R."/>
            <person name="Barry K."/>
            <person name="Blanchette R.A."/>
            <person name="Henrissat B."/>
            <person name="Martinez A.T."/>
            <person name="Otillar R."/>
            <person name="Spatafora J.W."/>
            <person name="Yadav J.S."/>
            <person name="Aerts A."/>
            <person name="Benoit I."/>
            <person name="Boyd A."/>
            <person name="Carlson A."/>
            <person name="Copeland A."/>
            <person name="Coutinho P.M."/>
            <person name="de Vries R.P."/>
            <person name="Ferreira P."/>
            <person name="Findley K."/>
            <person name="Foster B."/>
            <person name="Gaskell J."/>
            <person name="Glotzer D."/>
            <person name="Gorecki P."/>
            <person name="Heitman J."/>
            <person name="Hesse C."/>
            <person name="Hori C."/>
            <person name="Igarashi K."/>
            <person name="Jurgens J.A."/>
            <person name="Kallen N."/>
            <person name="Kersten P."/>
            <person name="Kohler A."/>
            <person name="Kuees U."/>
            <person name="Kumar T.K.A."/>
            <person name="Kuo A."/>
            <person name="LaButti K."/>
            <person name="Larrondo L.F."/>
            <person name="Lindquist E."/>
            <person name="Ling A."/>
            <person name="Lombard V."/>
            <person name="Lucas S."/>
            <person name="Lundell T."/>
            <person name="Martin R."/>
            <person name="McLaughlin D.J."/>
            <person name="Morgenstern I."/>
            <person name="Morin E."/>
            <person name="Murat C."/>
            <person name="Nagy L.G."/>
            <person name="Nolan M."/>
            <person name="Ohm R.A."/>
            <person name="Patyshakuliyeva A."/>
            <person name="Rokas A."/>
            <person name="Ruiz-Duenas F.J."/>
            <person name="Sabat G."/>
            <person name="Salamov A."/>
            <person name="Samejima M."/>
            <person name="Schmutz J."/>
            <person name="Slot J.C."/>
            <person name="St John F."/>
            <person name="Stenlid J."/>
            <person name="Sun H."/>
            <person name="Sun S."/>
            <person name="Syed K."/>
            <person name="Tsang A."/>
            <person name="Wiebenga A."/>
            <person name="Young D."/>
            <person name="Pisabarro A."/>
            <person name="Eastwood D.C."/>
            <person name="Martin F."/>
            <person name="Cullen D."/>
            <person name="Grigoriev I.V."/>
            <person name="Hibbett D.S."/>
        </authorList>
    </citation>
    <scope>NUCLEOTIDE SEQUENCE</scope>
    <source>
        <strain evidence="2">FP-58527</strain>
    </source>
</reference>
<organism evidence="1 2">
    <name type="scientific">Fomitopsis schrenkii</name>
    <name type="common">Brown rot fungus</name>
    <dbReference type="NCBI Taxonomy" id="2126942"/>
    <lineage>
        <taxon>Eukaryota</taxon>
        <taxon>Fungi</taxon>
        <taxon>Dikarya</taxon>
        <taxon>Basidiomycota</taxon>
        <taxon>Agaricomycotina</taxon>
        <taxon>Agaricomycetes</taxon>
        <taxon>Polyporales</taxon>
        <taxon>Fomitopsis</taxon>
    </lineage>
</organism>
<gene>
    <name evidence="1" type="ORF">FOMPIDRAFT_1054735</name>
</gene>
<dbReference type="AlphaFoldDB" id="S8F7K2"/>
<proteinExistence type="predicted"/>
<dbReference type="HOGENOM" id="CLU_1165832_0_0_1"/>
<dbReference type="InParanoid" id="S8F7K2"/>